<protein>
    <submittedName>
        <fullName evidence="2">Uncharacterized protein</fullName>
    </submittedName>
</protein>
<evidence type="ECO:0000256" key="1">
    <source>
        <dbReference type="SAM" id="MobiDB-lite"/>
    </source>
</evidence>
<reference evidence="2 3" key="1">
    <citation type="submission" date="2023-01" db="EMBL/GenBank/DDBJ databases">
        <authorList>
            <person name="Whitehead M."/>
        </authorList>
    </citation>
    <scope>NUCLEOTIDE SEQUENCE [LARGE SCALE GENOMIC DNA]</scope>
</reference>
<sequence>MAQLGSRLSTEDFWVAGTDHSFWQTGVSRFVVAQKPGWSYGNARTLDWRVGVAAPFVRIPQRDRYPSPAGQTPTDCLYGAHAPAARVTGTHTHLQSSSHSTTLPASTTATATYA</sequence>
<evidence type="ECO:0000313" key="2">
    <source>
        <dbReference type="EMBL" id="CAI6358802.1"/>
    </source>
</evidence>
<proteinExistence type="predicted"/>
<evidence type="ECO:0000313" key="3">
    <source>
        <dbReference type="Proteomes" id="UP001160148"/>
    </source>
</evidence>
<gene>
    <name evidence="2" type="ORF">MEUPH1_LOCUS14285</name>
</gene>
<feature type="region of interest" description="Disordered" evidence="1">
    <location>
        <begin position="90"/>
        <end position="114"/>
    </location>
</feature>
<organism evidence="2 3">
    <name type="scientific">Macrosiphum euphorbiae</name>
    <name type="common">potato aphid</name>
    <dbReference type="NCBI Taxonomy" id="13131"/>
    <lineage>
        <taxon>Eukaryota</taxon>
        <taxon>Metazoa</taxon>
        <taxon>Ecdysozoa</taxon>
        <taxon>Arthropoda</taxon>
        <taxon>Hexapoda</taxon>
        <taxon>Insecta</taxon>
        <taxon>Pterygota</taxon>
        <taxon>Neoptera</taxon>
        <taxon>Paraneoptera</taxon>
        <taxon>Hemiptera</taxon>
        <taxon>Sternorrhyncha</taxon>
        <taxon>Aphidomorpha</taxon>
        <taxon>Aphidoidea</taxon>
        <taxon>Aphididae</taxon>
        <taxon>Macrosiphini</taxon>
        <taxon>Macrosiphum</taxon>
    </lineage>
</organism>
<comment type="caution">
    <text evidence="2">The sequence shown here is derived from an EMBL/GenBank/DDBJ whole genome shotgun (WGS) entry which is preliminary data.</text>
</comment>
<keyword evidence="3" id="KW-1185">Reference proteome</keyword>
<dbReference type="AlphaFoldDB" id="A0AAV0WTH2"/>
<accession>A0AAV0WTH2</accession>
<dbReference type="EMBL" id="CARXXK010000002">
    <property type="protein sequence ID" value="CAI6358802.1"/>
    <property type="molecule type" value="Genomic_DNA"/>
</dbReference>
<dbReference type="Proteomes" id="UP001160148">
    <property type="component" value="Unassembled WGS sequence"/>
</dbReference>
<name>A0AAV0WTH2_9HEMI</name>